<feature type="non-terminal residue" evidence="1">
    <location>
        <position position="1"/>
    </location>
</feature>
<proteinExistence type="predicted"/>
<reference evidence="1" key="1">
    <citation type="submission" date="2018-10" db="EMBL/GenBank/DDBJ databases">
        <title>Hidden diversity of soil giant viruses.</title>
        <authorList>
            <person name="Schulz F."/>
            <person name="Alteio L."/>
            <person name="Goudeau D."/>
            <person name="Ryan E.M."/>
            <person name="Malmstrom R.R."/>
            <person name="Blanchard J."/>
            <person name="Woyke T."/>
        </authorList>
    </citation>
    <scope>NUCLEOTIDE SEQUENCE</scope>
    <source>
        <strain evidence="1">HOV1</strain>
    </source>
</reference>
<accession>A0A3G5A8A0</accession>
<gene>
    <name evidence="1" type="ORF">Homavirus40_4</name>
</gene>
<sequence length="143" mass="16646">VGEPDDYFNYLYTCGGYEHNVSNLENLQDYIYSNEDVSVEYKKVSTWDWGTTIKNPGFIVVLSGLVVTRPNNVLLIPIKEITSYDVCALNDVELIIIHYVNNKHHKQIWNISEFIRGWFIGNFIPSIIRTTKFEIAVINHKQY</sequence>
<dbReference type="EMBL" id="MK072371">
    <property type="protein sequence ID" value="AYV82381.1"/>
    <property type="molecule type" value="Genomic_DNA"/>
</dbReference>
<organism evidence="1">
    <name type="scientific">Homavirus sp</name>
    <dbReference type="NCBI Taxonomy" id="2487769"/>
    <lineage>
        <taxon>Viruses</taxon>
        <taxon>Varidnaviria</taxon>
        <taxon>Bamfordvirae</taxon>
        <taxon>Nucleocytoviricota</taxon>
        <taxon>Megaviricetes</taxon>
        <taxon>Imitervirales</taxon>
        <taxon>Mimiviridae</taxon>
        <taxon>Klosneuvirinae</taxon>
    </lineage>
</organism>
<protein>
    <submittedName>
        <fullName evidence="1">Uncharacterized protein</fullName>
    </submittedName>
</protein>
<evidence type="ECO:0000313" key="1">
    <source>
        <dbReference type="EMBL" id="AYV82381.1"/>
    </source>
</evidence>
<name>A0A3G5A8A0_9VIRU</name>